<dbReference type="PATRIC" id="fig|265726.11.peg.3616"/>
<dbReference type="CDD" id="cd04301">
    <property type="entry name" value="NAT_SF"/>
    <property type="match status" value="1"/>
</dbReference>
<accession>A0A0F5VG78</accession>
<evidence type="ECO:0000313" key="5">
    <source>
        <dbReference type="Proteomes" id="UP000033633"/>
    </source>
</evidence>
<dbReference type="GO" id="GO:0016747">
    <property type="term" value="F:acyltransferase activity, transferring groups other than amino-acyl groups"/>
    <property type="evidence" value="ECO:0007669"/>
    <property type="project" value="InterPro"/>
</dbReference>
<keyword evidence="1" id="KW-0808">Transferase</keyword>
<dbReference type="InterPro" id="IPR050832">
    <property type="entry name" value="Bact_Acetyltransf"/>
</dbReference>
<sequence length="153" mass="16885">MEIIRSCQTSDLAGLLELYAELRPHDATLPGPQAMECWQQLLNSPHTEIIVAEIDGRLASTCQLGLVPTLTNGGQPFGIIEHVVTSAPYRRQGLSRKVIEKALSLAWEMGCYKVMLLSGENRPEAHQLYEKIGFQSGIERGFVIKKPINSDPG</sequence>
<dbReference type="Proteomes" id="UP000033633">
    <property type="component" value="Unassembled WGS sequence"/>
</dbReference>
<dbReference type="Gene3D" id="3.40.630.30">
    <property type="match status" value="1"/>
</dbReference>
<dbReference type="InterPro" id="IPR000182">
    <property type="entry name" value="GNAT_dom"/>
</dbReference>
<dbReference type="PANTHER" id="PTHR43877">
    <property type="entry name" value="AMINOALKYLPHOSPHONATE N-ACETYLTRANSFERASE-RELATED-RELATED"/>
    <property type="match status" value="1"/>
</dbReference>
<evidence type="ECO:0000256" key="2">
    <source>
        <dbReference type="ARBA" id="ARBA00023315"/>
    </source>
</evidence>
<dbReference type="PROSITE" id="PS51186">
    <property type="entry name" value="GNAT"/>
    <property type="match status" value="1"/>
</dbReference>
<dbReference type="RefSeq" id="WP_046220050.1">
    <property type="nucleotide sequence ID" value="NZ_JWYV01000004.1"/>
</dbReference>
<dbReference type="STRING" id="265726.KY46_07740"/>
<dbReference type="SUPFAM" id="SSF55729">
    <property type="entry name" value="Acyl-CoA N-acyltransferases (Nat)"/>
    <property type="match status" value="1"/>
</dbReference>
<evidence type="ECO:0000313" key="4">
    <source>
        <dbReference type="EMBL" id="KKD00505.1"/>
    </source>
</evidence>
<proteinExistence type="predicted"/>
<evidence type="ECO:0000256" key="1">
    <source>
        <dbReference type="ARBA" id="ARBA00022679"/>
    </source>
</evidence>
<keyword evidence="2" id="KW-0012">Acyltransferase</keyword>
<reference evidence="4 5" key="1">
    <citation type="submission" date="2014-12" db="EMBL/GenBank/DDBJ databases">
        <title>Mercury Reductase activity and rhizosphere competence traits in the genome of root associated Photobacterium halotolerans MELD1.</title>
        <authorList>
            <person name="Mathew D.C."/>
            <person name="Huang C.-C."/>
        </authorList>
    </citation>
    <scope>NUCLEOTIDE SEQUENCE [LARGE SCALE GENOMIC DNA]</scope>
    <source>
        <strain evidence="4 5">MELD1</strain>
    </source>
</reference>
<evidence type="ECO:0000259" key="3">
    <source>
        <dbReference type="PROSITE" id="PS51186"/>
    </source>
</evidence>
<dbReference type="Pfam" id="PF00583">
    <property type="entry name" value="Acetyltransf_1"/>
    <property type="match status" value="1"/>
</dbReference>
<dbReference type="OrthoDB" id="7595389at2"/>
<dbReference type="AlphaFoldDB" id="A0A0F5VG78"/>
<gene>
    <name evidence="4" type="ORF">KY46_07740</name>
</gene>
<dbReference type="EMBL" id="JWYV01000004">
    <property type="protein sequence ID" value="KKD00505.1"/>
    <property type="molecule type" value="Genomic_DNA"/>
</dbReference>
<feature type="domain" description="N-acetyltransferase" evidence="3">
    <location>
        <begin position="2"/>
        <end position="149"/>
    </location>
</feature>
<comment type="caution">
    <text evidence="4">The sequence shown here is derived from an EMBL/GenBank/DDBJ whole genome shotgun (WGS) entry which is preliminary data.</text>
</comment>
<organism evidence="4 5">
    <name type="scientific">Photobacterium halotolerans</name>
    <dbReference type="NCBI Taxonomy" id="265726"/>
    <lineage>
        <taxon>Bacteria</taxon>
        <taxon>Pseudomonadati</taxon>
        <taxon>Pseudomonadota</taxon>
        <taxon>Gammaproteobacteria</taxon>
        <taxon>Vibrionales</taxon>
        <taxon>Vibrionaceae</taxon>
        <taxon>Photobacterium</taxon>
    </lineage>
</organism>
<dbReference type="InterPro" id="IPR016181">
    <property type="entry name" value="Acyl_CoA_acyltransferase"/>
</dbReference>
<keyword evidence="5" id="KW-1185">Reference proteome</keyword>
<dbReference type="PANTHER" id="PTHR43877:SF1">
    <property type="entry name" value="ACETYLTRANSFERASE"/>
    <property type="match status" value="1"/>
</dbReference>
<protein>
    <recommendedName>
        <fullName evidence="3">N-acetyltransferase domain-containing protein</fullName>
    </recommendedName>
</protein>
<name>A0A0F5VG78_9GAMM</name>